<reference evidence="8 9" key="1">
    <citation type="journal article" date="2008" name="Appl. Environ. Microbiol.">
        <title>Hydrogenomics of the extremely thermophilic bacterium Caldicellulosiruptor saccharolyticus.</title>
        <authorList>
            <person name="van de Werken H.J."/>
            <person name="Verhaart M.R."/>
            <person name="VanFossen A.L."/>
            <person name="Willquist K."/>
            <person name="Lewis D.L."/>
            <person name="Nichols J.D."/>
            <person name="Goorissen H.P."/>
            <person name="Mongodin E.F."/>
            <person name="Nelson K.E."/>
            <person name="van Niel E.W."/>
            <person name="Stams A.J."/>
            <person name="Ward D.E."/>
            <person name="de Vos W.M."/>
            <person name="van der Oost J."/>
            <person name="Kelly R.M."/>
            <person name="Kengen S.W."/>
        </authorList>
    </citation>
    <scope>NUCLEOTIDE SEQUENCE [LARGE SCALE GENOMIC DNA]</scope>
    <source>
        <strain evidence="9">ATCC 43494 / DSM 8903 / Tp8T 6331</strain>
    </source>
</reference>
<proteinExistence type="predicted"/>
<dbReference type="RefSeq" id="WP_011918034.1">
    <property type="nucleotide sequence ID" value="NC_009437.1"/>
</dbReference>
<dbReference type="PANTHER" id="PTHR43280:SF28">
    <property type="entry name" value="HTH-TYPE TRANSCRIPTIONAL ACTIVATOR RHAS"/>
    <property type="match status" value="1"/>
</dbReference>
<dbReference type="PANTHER" id="PTHR43280">
    <property type="entry name" value="ARAC-FAMILY TRANSCRIPTIONAL REGULATOR"/>
    <property type="match status" value="1"/>
</dbReference>
<dbReference type="SUPFAM" id="SSF52172">
    <property type="entry name" value="CheY-like"/>
    <property type="match status" value="1"/>
</dbReference>
<dbReference type="Gene3D" id="1.10.10.60">
    <property type="entry name" value="Homeodomain-like"/>
    <property type="match status" value="2"/>
</dbReference>
<dbReference type="Pfam" id="PF12833">
    <property type="entry name" value="HTH_18"/>
    <property type="match status" value="1"/>
</dbReference>
<dbReference type="OrthoDB" id="9779969at2"/>
<feature type="domain" description="HTH araC/xylS-type" evidence="6">
    <location>
        <begin position="143"/>
        <end position="241"/>
    </location>
</feature>
<sequence length="251" mass="29011">MCRMLIVEDEEILLERLTKTIEWHEIGIEKVIAAQNGEDALKILEKEEIDIILTDIRMPLVDGLCLAEITGKKAKPPKIILMSGFKEFEYAHKAVKLGVKDYILKPFTKEEILEAVKKVVDEIRNYRENEDTLIENCDGDVIKSVFDYLNKHYAQQITLNDVANYVHLHPVYLGRLLRKKVGKTFKEILTEVRLKKAISLLKNSSLKNYEVAEAVGFSDAQYFSQVFKKIYGITPNEWKKLNNSSEILFKF</sequence>
<accession>A4XMI3</accession>
<dbReference type="InterPro" id="IPR011006">
    <property type="entry name" value="CheY-like_superfamily"/>
</dbReference>
<keyword evidence="1" id="KW-0805">Transcription regulation</keyword>
<evidence type="ECO:0000256" key="2">
    <source>
        <dbReference type="ARBA" id="ARBA00023125"/>
    </source>
</evidence>
<feature type="coiled-coil region" evidence="5">
    <location>
        <begin position="109"/>
        <end position="136"/>
    </location>
</feature>
<keyword evidence="5" id="KW-0175">Coiled coil</keyword>
<keyword evidence="4" id="KW-0597">Phosphoprotein</keyword>
<dbReference type="KEGG" id="csc:Csac_2545"/>
<dbReference type="Gene3D" id="3.40.50.2300">
    <property type="match status" value="1"/>
</dbReference>
<keyword evidence="2" id="KW-0238">DNA-binding</keyword>
<dbReference type="InterPro" id="IPR009057">
    <property type="entry name" value="Homeodomain-like_sf"/>
</dbReference>
<dbReference type="HOGENOM" id="CLU_000445_5_1_9"/>
<dbReference type="eggNOG" id="COG2207">
    <property type="taxonomic scope" value="Bacteria"/>
</dbReference>
<dbReference type="InterPro" id="IPR001789">
    <property type="entry name" value="Sig_transdc_resp-reg_receiver"/>
</dbReference>
<evidence type="ECO:0000256" key="3">
    <source>
        <dbReference type="ARBA" id="ARBA00023163"/>
    </source>
</evidence>
<dbReference type="eggNOG" id="COG4753">
    <property type="taxonomic scope" value="Bacteria"/>
</dbReference>
<gene>
    <name evidence="8" type="ordered locus">Csac_2545</name>
</gene>
<keyword evidence="9" id="KW-1185">Reference proteome</keyword>
<dbReference type="PRINTS" id="PR00032">
    <property type="entry name" value="HTHARAC"/>
</dbReference>
<dbReference type="SMART" id="SM00342">
    <property type="entry name" value="HTH_ARAC"/>
    <property type="match status" value="1"/>
</dbReference>
<dbReference type="GO" id="GO:0003700">
    <property type="term" value="F:DNA-binding transcription factor activity"/>
    <property type="evidence" value="ECO:0007669"/>
    <property type="project" value="InterPro"/>
</dbReference>
<dbReference type="GO" id="GO:0000160">
    <property type="term" value="P:phosphorelay signal transduction system"/>
    <property type="evidence" value="ECO:0007669"/>
    <property type="project" value="InterPro"/>
</dbReference>
<evidence type="ECO:0000313" key="9">
    <source>
        <dbReference type="Proteomes" id="UP000000256"/>
    </source>
</evidence>
<dbReference type="PROSITE" id="PS50110">
    <property type="entry name" value="RESPONSE_REGULATORY"/>
    <property type="match status" value="1"/>
</dbReference>
<feature type="modified residue" description="4-aspartylphosphate" evidence="4">
    <location>
        <position position="55"/>
    </location>
</feature>
<evidence type="ECO:0000313" key="8">
    <source>
        <dbReference type="EMBL" id="ABP68118.1"/>
    </source>
</evidence>
<dbReference type="Pfam" id="PF00072">
    <property type="entry name" value="Response_reg"/>
    <property type="match status" value="1"/>
</dbReference>
<evidence type="ECO:0000259" key="6">
    <source>
        <dbReference type="PROSITE" id="PS01124"/>
    </source>
</evidence>
<dbReference type="STRING" id="351627.Csac_2545"/>
<keyword evidence="3" id="KW-0804">Transcription</keyword>
<dbReference type="CDD" id="cd17536">
    <property type="entry name" value="REC_YesN-like"/>
    <property type="match status" value="1"/>
</dbReference>
<evidence type="ECO:0000256" key="4">
    <source>
        <dbReference type="PROSITE-ProRule" id="PRU00169"/>
    </source>
</evidence>
<protein>
    <submittedName>
        <fullName evidence="8">Response regulator receiver protein</fullName>
    </submittedName>
</protein>
<name>A4XMI3_CALS8</name>
<organism evidence="8 9">
    <name type="scientific">Caldicellulosiruptor saccharolyticus (strain ATCC 43494 / DSM 8903 / Tp8T 6331)</name>
    <dbReference type="NCBI Taxonomy" id="351627"/>
    <lineage>
        <taxon>Bacteria</taxon>
        <taxon>Bacillati</taxon>
        <taxon>Bacillota</taxon>
        <taxon>Bacillota incertae sedis</taxon>
        <taxon>Caldicellulosiruptorales</taxon>
        <taxon>Caldicellulosiruptoraceae</taxon>
        <taxon>Caldicellulosiruptor</taxon>
    </lineage>
</organism>
<feature type="domain" description="Response regulatory" evidence="7">
    <location>
        <begin position="3"/>
        <end position="120"/>
    </location>
</feature>
<evidence type="ECO:0000259" key="7">
    <source>
        <dbReference type="PROSITE" id="PS50110"/>
    </source>
</evidence>
<dbReference type="EMBL" id="CP000679">
    <property type="protein sequence ID" value="ABP68118.1"/>
    <property type="molecule type" value="Genomic_DNA"/>
</dbReference>
<dbReference type="SUPFAM" id="SSF46689">
    <property type="entry name" value="Homeodomain-like"/>
    <property type="match status" value="2"/>
</dbReference>
<evidence type="ECO:0000256" key="5">
    <source>
        <dbReference type="SAM" id="Coils"/>
    </source>
</evidence>
<dbReference type="PROSITE" id="PS01124">
    <property type="entry name" value="HTH_ARAC_FAMILY_2"/>
    <property type="match status" value="1"/>
</dbReference>
<dbReference type="AlphaFoldDB" id="A4XMI3"/>
<dbReference type="GO" id="GO:0043565">
    <property type="term" value="F:sequence-specific DNA binding"/>
    <property type="evidence" value="ECO:0007669"/>
    <property type="project" value="InterPro"/>
</dbReference>
<evidence type="ECO:0000256" key="1">
    <source>
        <dbReference type="ARBA" id="ARBA00023015"/>
    </source>
</evidence>
<dbReference type="InterPro" id="IPR020449">
    <property type="entry name" value="Tscrpt_reg_AraC-type_HTH"/>
</dbReference>
<dbReference type="Proteomes" id="UP000000256">
    <property type="component" value="Chromosome"/>
</dbReference>
<dbReference type="InterPro" id="IPR018060">
    <property type="entry name" value="HTH_AraC"/>
</dbReference>
<dbReference type="SMART" id="SM00448">
    <property type="entry name" value="REC"/>
    <property type="match status" value="1"/>
</dbReference>